<evidence type="ECO:0000256" key="5">
    <source>
        <dbReference type="ARBA" id="ARBA00022519"/>
    </source>
</evidence>
<evidence type="ECO:0000256" key="9">
    <source>
        <dbReference type="ARBA" id="ARBA00025772"/>
    </source>
</evidence>
<dbReference type="PROSITE" id="PS00409">
    <property type="entry name" value="PROKAR_NTER_METHYL"/>
    <property type="match status" value="1"/>
</dbReference>
<dbReference type="RefSeq" id="WP_134674684.1">
    <property type="nucleotide sequence ID" value="NZ_SPUH01000001.1"/>
</dbReference>
<dbReference type="EMBL" id="SPUH01000001">
    <property type="protein sequence ID" value="TKS55335.1"/>
    <property type="molecule type" value="Genomic_DNA"/>
</dbReference>
<keyword evidence="4" id="KW-0488">Methylation</keyword>
<dbReference type="InterPro" id="IPR045584">
    <property type="entry name" value="Pilin-like"/>
</dbReference>
<evidence type="ECO:0000256" key="11">
    <source>
        <dbReference type="SAM" id="Phobius"/>
    </source>
</evidence>
<keyword evidence="8 11" id="KW-0472">Membrane</keyword>
<dbReference type="GO" id="GO:0005886">
    <property type="term" value="C:plasma membrane"/>
    <property type="evidence" value="ECO:0007669"/>
    <property type="project" value="UniProtKB-SubCell"/>
</dbReference>
<comment type="caution">
    <text evidence="13">The sequence shown here is derived from an EMBL/GenBank/DDBJ whole genome shotgun (WGS) entry which is preliminary data.</text>
</comment>
<reference evidence="13 14" key="1">
    <citation type="submission" date="2019-01" db="EMBL/GenBank/DDBJ databases">
        <authorList>
            <person name="Zhang S."/>
        </authorList>
    </citation>
    <scope>NUCLEOTIDE SEQUENCE [LARGE SCALE GENOMIC DNA]</scope>
    <source>
        <strain evidence="13 14">1626</strain>
    </source>
</reference>
<evidence type="ECO:0000256" key="2">
    <source>
        <dbReference type="ARBA" id="ARBA00021549"/>
    </source>
</evidence>
<dbReference type="AlphaFoldDB" id="A0A4Z1R9N6"/>
<proteinExistence type="inferred from homology"/>
<keyword evidence="7 11" id="KW-1133">Transmembrane helix</keyword>
<dbReference type="Proteomes" id="UP000298681">
    <property type="component" value="Unassembled WGS sequence"/>
</dbReference>
<feature type="transmembrane region" description="Helical" evidence="11">
    <location>
        <begin position="12"/>
        <end position="36"/>
    </location>
</feature>
<evidence type="ECO:0000256" key="8">
    <source>
        <dbReference type="ARBA" id="ARBA00023136"/>
    </source>
</evidence>
<feature type="domain" description="General secretion pathway GspH" evidence="12">
    <location>
        <begin position="49"/>
        <end position="160"/>
    </location>
</feature>
<gene>
    <name evidence="13" type="ORF">E4582_06800</name>
</gene>
<protein>
    <recommendedName>
        <fullName evidence="2">Type II secretion system protein H</fullName>
    </recommendedName>
    <alternativeName>
        <fullName evidence="10">General secretion pathway protein H</fullName>
    </alternativeName>
</protein>
<evidence type="ECO:0000313" key="14">
    <source>
        <dbReference type="Proteomes" id="UP000298681"/>
    </source>
</evidence>
<dbReference type="GO" id="GO:0015627">
    <property type="term" value="C:type II protein secretion system complex"/>
    <property type="evidence" value="ECO:0007669"/>
    <property type="project" value="InterPro"/>
</dbReference>
<evidence type="ECO:0000256" key="1">
    <source>
        <dbReference type="ARBA" id="ARBA00004377"/>
    </source>
</evidence>
<comment type="similarity">
    <text evidence="9">Belongs to the GSP H family.</text>
</comment>
<dbReference type="GO" id="GO:0015628">
    <property type="term" value="P:protein secretion by the type II secretion system"/>
    <property type="evidence" value="ECO:0007669"/>
    <property type="project" value="InterPro"/>
</dbReference>
<name>A0A4Z1R9N6_9GAMM</name>
<evidence type="ECO:0000256" key="3">
    <source>
        <dbReference type="ARBA" id="ARBA00022475"/>
    </source>
</evidence>
<dbReference type="Pfam" id="PF07963">
    <property type="entry name" value="N_methyl"/>
    <property type="match status" value="1"/>
</dbReference>
<evidence type="ECO:0000256" key="4">
    <source>
        <dbReference type="ARBA" id="ARBA00022481"/>
    </source>
</evidence>
<evidence type="ECO:0000259" key="12">
    <source>
        <dbReference type="Pfam" id="PF12019"/>
    </source>
</evidence>
<evidence type="ECO:0000256" key="10">
    <source>
        <dbReference type="ARBA" id="ARBA00030775"/>
    </source>
</evidence>
<dbReference type="InterPro" id="IPR012902">
    <property type="entry name" value="N_methyl_site"/>
</dbReference>
<keyword evidence="5" id="KW-0997">Cell inner membrane</keyword>
<evidence type="ECO:0000256" key="6">
    <source>
        <dbReference type="ARBA" id="ARBA00022692"/>
    </source>
</evidence>
<dbReference type="Gene3D" id="3.55.40.10">
    <property type="entry name" value="minor pseudopilin epsh domain"/>
    <property type="match status" value="1"/>
</dbReference>
<keyword evidence="6 11" id="KW-0812">Transmembrane</keyword>
<dbReference type="SUPFAM" id="SSF54523">
    <property type="entry name" value="Pili subunits"/>
    <property type="match status" value="1"/>
</dbReference>
<dbReference type="NCBIfam" id="TIGR02532">
    <property type="entry name" value="IV_pilin_GFxxxE"/>
    <property type="match status" value="1"/>
</dbReference>
<evidence type="ECO:0000313" key="13">
    <source>
        <dbReference type="EMBL" id="TKS55335.1"/>
    </source>
</evidence>
<comment type="subcellular location">
    <subcellularLocation>
        <location evidence="1">Cell inner membrane</location>
        <topology evidence="1">Single-pass membrane protein</topology>
    </subcellularLocation>
</comment>
<keyword evidence="14" id="KW-1185">Reference proteome</keyword>
<dbReference type="InterPro" id="IPR022346">
    <property type="entry name" value="T2SS_GspH"/>
</dbReference>
<dbReference type="Pfam" id="PF12019">
    <property type="entry name" value="GspH"/>
    <property type="match status" value="1"/>
</dbReference>
<organism evidence="13 14">
    <name type="scientific">Luteimonas yindakuii</name>
    <dbReference type="NCBI Taxonomy" id="2565782"/>
    <lineage>
        <taxon>Bacteria</taxon>
        <taxon>Pseudomonadati</taxon>
        <taxon>Pseudomonadota</taxon>
        <taxon>Gammaproteobacteria</taxon>
        <taxon>Lysobacterales</taxon>
        <taxon>Lysobacteraceae</taxon>
        <taxon>Luteimonas</taxon>
    </lineage>
</organism>
<evidence type="ECO:0000256" key="7">
    <source>
        <dbReference type="ARBA" id="ARBA00022989"/>
    </source>
</evidence>
<keyword evidence="3" id="KW-1003">Cell membrane</keyword>
<sequence>MEAGAMKRRNAGVTLIELMTVLTVLAVSLTIGLPAFTDTLTRLRVQTAMHRISADLAAARSTAIARRSQLVVCPRTADHRCREDSDWTEGWMFFLDPDGNRQPEDDADILGSREAMPKGLTVNATRRYLRYQHDGRSAHSNQTVRLCAGEQLAGTVVVNNFGRVRSERPKRETACPR</sequence>
<accession>A0A4Z1R9N6</accession>